<evidence type="ECO:0000313" key="3">
    <source>
        <dbReference type="Proteomes" id="UP000195141"/>
    </source>
</evidence>
<protein>
    <submittedName>
        <fullName evidence="1">Uncharacterized protein</fullName>
    </submittedName>
</protein>
<name>A0A242KB00_9ENTE</name>
<reference evidence="1" key="1">
    <citation type="submission" date="2017-05" db="EMBL/GenBank/DDBJ databases">
        <title>The Genome Sequence of Enterococcus sp. 9E7_DIV0242.</title>
        <authorList>
            <consortium name="The Broad Institute Genomics Platform"/>
            <consortium name="The Broad Institute Genomic Center for Infectious Diseases"/>
            <person name="Earl A."/>
            <person name="Manson A."/>
            <person name="Schwartman J."/>
            <person name="Gilmore M."/>
            <person name="Abouelleil A."/>
            <person name="Cao P."/>
            <person name="Chapman S."/>
            <person name="Cusick C."/>
            <person name="Shea T."/>
            <person name="Young S."/>
            <person name="Neafsey D."/>
            <person name="Nusbaum C."/>
            <person name="Birren B."/>
        </authorList>
    </citation>
    <scope>NUCLEOTIDE SEQUENCE [LARGE SCALE GENOMIC DNA]</scope>
    <source>
        <strain evidence="1">9E7_DIV0242</strain>
    </source>
</reference>
<reference evidence="2" key="3">
    <citation type="submission" date="2024-03" db="EMBL/GenBank/DDBJ databases">
        <title>The Genome Sequence of Enterococcus sp. DIV0242b.</title>
        <authorList>
            <consortium name="The Broad Institute Genomics Platform"/>
            <consortium name="The Broad Institute Microbial Omics Core"/>
            <consortium name="The Broad Institute Genomic Center for Infectious Diseases"/>
            <person name="Earl A."/>
            <person name="Manson A."/>
            <person name="Gilmore M."/>
            <person name="Schwartman J."/>
            <person name="Shea T."/>
            <person name="Abouelleil A."/>
            <person name="Cao P."/>
            <person name="Chapman S."/>
            <person name="Cusick C."/>
            <person name="Young S."/>
            <person name="Neafsey D."/>
            <person name="Nusbaum C."/>
            <person name="Birren B."/>
        </authorList>
    </citation>
    <scope>NUCLEOTIDE SEQUENCE</scope>
    <source>
        <strain evidence="2">9E7_DIV0242</strain>
    </source>
</reference>
<sequence length="104" mass="11976">MNDIQLAELALLLKELFQIVTSYGAPTSTIKQVENILAILYEEDNSKKNSEVYHCLKGLYFPKAGLSEFYVSPAQSVDWQIINQRLSALQAELSSYEHFLERYR</sequence>
<evidence type="ECO:0000313" key="1">
    <source>
        <dbReference type="EMBL" id="OTP18237.1"/>
    </source>
</evidence>
<dbReference type="EMBL" id="NGMM01000001">
    <property type="protein sequence ID" value="OTP18237.1"/>
    <property type="molecule type" value="Genomic_DNA"/>
</dbReference>
<dbReference type="AlphaFoldDB" id="A0A242KB00"/>
<accession>A0A242KB00</accession>
<keyword evidence="3" id="KW-1185">Reference proteome</keyword>
<proteinExistence type="predicted"/>
<gene>
    <name evidence="1" type="ORF">A5888_000049</name>
    <name evidence="2" type="ORF">A5888_004306</name>
</gene>
<dbReference type="EMBL" id="CP147247">
    <property type="protein sequence ID" value="WYJ92517.1"/>
    <property type="molecule type" value="Genomic_DNA"/>
</dbReference>
<dbReference type="OrthoDB" id="2003057at2"/>
<reference evidence="2" key="2">
    <citation type="submission" date="2017-05" db="EMBL/GenBank/DDBJ databases">
        <authorList>
            <consortium name="The Broad Institute Genomics Platform"/>
            <consortium name="The Broad Institute Genomic Center for Infectious Diseases"/>
            <person name="Earl A."/>
            <person name="Manson A."/>
            <person name="Schwartman J."/>
            <person name="Gilmore M."/>
            <person name="Abouelleil A."/>
            <person name="Cao P."/>
            <person name="Chapman S."/>
            <person name="Cusick C."/>
            <person name="Shea T."/>
            <person name="Young S."/>
            <person name="Neafsey D."/>
            <person name="Nusbaum C."/>
            <person name="Birren B."/>
        </authorList>
    </citation>
    <scope>NUCLEOTIDE SEQUENCE</scope>
    <source>
        <strain evidence="2">9E7_DIV0242</strain>
    </source>
</reference>
<dbReference type="RefSeq" id="WP_086347248.1">
    <property type="nucleotide sequence ID" value="NZ_CP147247.1"/>
</dbReference>
<dbReference type="Proteomes" id="UP000195141">
    <property type="component" value="Chromosome"/>
</dbReference>
<organism evidence="1">
    <name type="scientific">Candidatus Enterococcus clewellii</name>
    <dbReference type="NCBI Taxonomy" id="1834193"/>
    <lineage>
        <taxon>Bacteria</taxon>
        <taxon>Bacillati</taxon>
        <taxon>Bacillota</taxon>
        <taxon>Bacilli</taxon>
        <taxon>Lactobacillales</taxon>
        <taxon>Enterococcaceae</taxon>
        <taxon>Enterococcus</taxon>
    </lineage>
</organism>
<evidence type="ECO:0000313" key="2">
    <source>
        <dbReference type="EMBL" id="WYJ92517.1"/>
    </source>
</evidence>